<dbReference type="HOGENOM" id="CLU_2014874_0_0_1"/>
<dbReference type="Proteomes" id="UP000053841">
    <property type="component" value="Unassembled WGS sequence"/>
</dbReference>
<name>W6Y9D9_COCC2</name>
<dbReference type="EMBL" id="KI964597">
    <property type="protein sequence ID" value="EUC34140.1"/>
    <property type="molecule type" value="Genomic_DNA"/>
</dbReference>
<dbReference type="KEGG" id="bze:COCCADRAFT_94243"/>
<evidence type="ECO:0000313" key="2">
    <source>
        <dbReference type="Proteomes" id="UP000053841"/>
    </source>
</evidence>
<reference evidence="1 2" key="1">
    <citation type="journal article" date="2013" name="PLoS Genet.">
        <title>Comparative genome structure, secondary metabolite, and effector coding capacity across Cochliobolus pathogens.</title>
        <authorList>
            <person name="Condon B.J."/>
            <person name="Leng Y."/>
            <person name="Wu D."/>
            <person name="Bushley K.E."/>
            <person name="Ohm R.A."/>
            <person name="Otillar R."/>
            <person name="Martin J."/>
            <person name="Schackwitz W."/>
            <person name="Grimwood J."/>
            <person name="MohdZainudin N."/>
            <person name="Xue C."/>
            <person name="Wang R."/>
            <person name="Manning V.A."/>
            <person name="Dhillon B."/>
            <person name="Tu Z.J."/>
            <person name="Steffenson B.J."/>
            <person name="Salamov A."/>
            <person name="Sun H."/>
            <person name="Lowry S."/>
            <person name="LaButti K."/>
            <person name="Han J."/>
            <person name="Copeland A."/>
            <person name="Lindquist E."/>
            <person name="Barry K."/>
            <person name="Schmutz J."/>
            <person name="Baker S.E."/>
            <person name="Ciuffetti L.M."/>
            <person name="Grigoriev I.V."/>
            <person name="Zhong S."/>
            <person name="Turgeon B.G."/>
        </authorList>
    </citation>
    <scope>NUCLEOTIDE SEQUENCE [LARGE SCALE GENOMIC DNA]</scope>
    <source>
        <strain evidence="1 2">26-R-13</strain>
    </source>
</reference>
<accession>W6Y9D9</accession>
<proteinExistence type="predicted"/>
<gene>
    <name evidence="1" type="ORF">COCCADRAFT_94243</name>
</gene>
<protein>
    <submittedName>
        <fullName evidence="1">Uncharacterized protein</fullName>
    </submittedName>
</protein>
<evidence type="ECO:0000313" key="1">
    <source>
        <dbReference type="EMBL" id="EUC34140.1"/>
    </source>
</evidence>
<keyword evidence="2" id="KW-1185">Reference proteome</keyword>
<organism evidence="1 2">
    <name type="scientific">Cochliobolus carbonum (strain 26-R-13)</name>
    <name type="common">Maize leaf spot fungus</name>
    <name type="synonym">Bipolaris zeicola</name>
    <dbReference type="NCBI Taxonomy" id="930089"/>
    <lineage>
        <taxon>Eukaryota</taxon>
        <taxon>Fungi</taxon>
        <taxon>Dikarya</taxon>
        <taxon>Ascomycota</taxon>
        <taxon>Pezizomycotina</taxon>
        <taxon>Dothideomycetes</taxon>
        <taxon>Pleosporomycetidae</taxon>
        <taxon>Pleosporales</taxon>
        <taxon>Pleosporineae</taxon>
        <taxon>Pleosporaceae</taxon>
        <taxon>Bipolaris</taxon>
    </lineage>
</organism>
<dbReference type="RefSeq" id="XP_007711607.1">
    <property type="nucleotide sequence ID" value="XM_007713417.1"/>
</dbReference>
<dbReference type="GeneID" id="19153716"/>
<dbReference type="AlphaFoldDB" id="W6Y9D9"/>
<sequence length="123" mass="13755">MRNSGATWFTDSSVYQAVGTERMRANQAQIHGSRWCGCLYDSSHDEMARWERESHRTLVGSASLASATAALFRSQSHHTKLRVVSVSLFSPNALEKTPQYCFCCPFHLPASPSEPHLVKSIRV</sequence>